<dbReference type="AlphaFoldDB" id="B0TDL8"/>
<dbReference type="HOGENOM" id="CLU_3168832_0_0_9"/>
<evidence type="ECO:0000313" key="1">
    <source>
        <dbReference type="EMBL" id="ABZ85543.1"/>
    </source>
</evidence>
<gene>
    <name evidence="1" type="ORF">HM1_3036</name>
</gene>
<sequence>MVKEKPSFGRLSLFGQVIAEAEDIRYSFSSKQRKYPARKEKHCRLSK</sequence>
<reference evidence="1 2" key="1">
    <citation type="journal article" date="2008" name="J. Bacteriol.">
        <title>The genome of Heliobacterium modesticaldum, a phototrophic representative of the Firmicutes containing the simplest photosynthetic apparatus.</title>
        <authorList>
            <person name="Sattley W.M."/>
            <person name="Madigan M.T."/>
            <person name="Swingley W.D."/>
            <person name="Cheung P.C."/>
            <person name="Clocksin K.M."/>
            <person name="Conrad A.L."/>
            <person name="Dejesa L.C."/>
            <person name="Honchak B.M."/>
            <person name="Jung D.O."/>
            <person name="Karbach L.E."/>
            <person name="Kurdoglu A."/>
            <person name="Lahiri S."/>
            <person name="Mastrian S.D."/>
            <person name="Page L.E."/>
            <person name="Taylor H.L."/>
            <person name="Wang Z.T."/>
            <person name="Raymond J."/>
            <person name="Chen M."/>
            <person name="Blankenship R.E."/>
            <person name="Touchman J.W."/>
        </authorList>
    </citation>
    <scope>NUCLEOTIDE SEQUENCE [LARGE SCALE GENOMIC DNA]</scope>
    <source>
        <strain evidence="2">ATCC 51547 / Ice1</strain>
    </source>
</reference>
<organism evidence="1 2">
    <name type="scientific">Heliobacterium modesticaldum (strain ATCC 51547 / Ice1)</name>
    <dbReference type="NCBI Taxonomy" id="498761"/>
    <lineage>
        <taxon>Bacteria</taxon>
        <taxon>Bacillati</taxon>
        <taxon>Bacillota</taxon>
        <taxon>Clostridia</taxon>
        <taxon>Eubacteriales</taxon>
        <taxon>Heliobacteriaceae</taxon>
        <taxon>Heliomicrobium</taxon>
    </lineage>
</organism>
<proteinExistence type="predicted"/>
<protein>
    <submittedName>
        <fullName evidence="1">Uncharacterized protein</fullName>
    </submittedName>
</protein>
<evidence type="ECO:0000313" key="2">
    <source>
        <dbReference type="Proteomes" id="UP000008550"/>
    </source>
</evidence>
<accession>B0TDL8</accession>
<dbReference type="KEGG" id="hmo:HM1_3036"/>
<name>B0TDL8_HELMI</name>
<dbReference type="STRING" id="498761.HM1_3036"/>
<keyword evidence="2" id="KW-1185">Reference proteome</keyword>
<dbReference type="Proteomes" id="UP000008550">
    <property type="component" value="Chromosome"/>
</dbReference>
<dbReference type="EMBL" id="CP000930">
    <property type="protein sequence ID" value="ABZ85543.1"/>
    <property type="molecule type" value="Genomic_DNA"/>
</dbReference>